<dbReference type="Proteomes" id="UP000565723">
    <property type="component" value="Unassembled WGS sequence"/>
</dbReference>
<gene>
    <name evidence="1" type="ORF">HW564_00455</name>
</gene>
<name>A0A850LCM7_9RHOB</name>
<dbReference type="EMBL" id="JABXIY010000003">
    <property type="protein sequence ID" value="NVK95372.1"/>
    <property type="molecule type" value="Genomic_DNA"/>
</dbReference>
<sequence length="207" mass="22180">MRFPFSMLASLVVLSSCGPSPAEREAEIASFRAGPTEAQRSDYRKYGIIAADPDSRIYQGLAVSVSRSSSLPVSYFDVELRPISTTSGTTNPSNRIPDEILADIPVELVRAAKAQIETGAGTGQILKLAKEIAKRTYCVGRQVGVYDLKGTKISDPASIARIMAANGGNILGANIGDLNVKKERIPVVELKEWANTGTIMADVHLKC</sequence>
<evidence type="ECO:0000313" key="1">
    <source>
        <dbReference type="EMBL" id="NVK95372.1"/>
    </source>
</evidence>
<dbReference type="RefSeq" id="WP_030003172.1">
    <property type="nucleotide sequence ID" value="NZ_CP076685.1"/>
</dbReference>
<dbReference type="PROSITE" id="PS51257">
    <property type="entry name" value="PROKAR_LIPOPROTEIN"/>
    <property type="match status" value="1"/>
</dbReference>
<proteinExistence type="predicted"/>
<evidence type="ECO:0008006" key="3">
    <source>
        <dbReference type="Google" id="ProtNLM"/>
    </source>
</evidence>
<evidence type="ECO:0000313" key="2">
    <source>
        <dbReference type="Proteomes" id="UP000565723"/>
    </source>
</evidence>
<dbReference type="AlphaFoldDB" id="A0A850LCM7"/>
<reference evidence="1 2" key="1">
    <citation type="journal article" date="2020" name="Proc. Natl. Acad. Sci. U.S.A.">
        <title>Ecological drivers of bacterial community assembly in synthetic phycospheres.</title>
        <authorList>
            <person name="Fu H."/>
            <person name="Uchimiya M."/>
            <person name="Gore J."/>
            <person name="Moran M.A."/>
        </authorList>
    </citation>
    <scope>NUCLEOTIDE SEQUENCE [LARGE SCALE GENOMIC DNA]</scope>
    <source>
        <strain evidence="1">HF-Din03</strain>
    </source>
</reference>
<accession>A0A850LCM7</accession>
<protein>
    <recommendedName>
        <fullName evidence="3">Lipoprotein</fullName>
    </recommendedName>
</protein>
<comment type="caution">
    <text evidence="1">The sequence shown here is derived from an EMBL/GenBank/DDBJ whole genome shotgun (WGS) entry which is preliminary data.</text>
</comment>
<organism evidence="1 2">
    <name type="scientific">Ruegeria pomeroyi</name>
    <dbReference type="NCBI Taxonomy" id="89184"/>
    <lineage>
        <taxon>Bacteria</taxon>
        <taxon>Pseudomonadati</taxon>
        <taxon>Pseudomonadota</taxon>
        <taxon>Alphaproteobacteria</taxon>
        <taxon>Rhodobacterales</taxon>
        <taxon>Roseobacteraceae</taxon>
        <taxon>Ruegeria</taxon>
    </lineage>
</organism>